<keyword evidence="1" id="KW-1133">Transmembrane helix</keyword>
<proteinExistence type="predicted"/>
<dbReference type="AlphaFoldDB" id="A0A9D1SRQ7"/>
<dbReference type="Pfam" id="PF24838">
    <property type="entry name" value="8xMP"/>
    <property type="match status" value="1"/>
</dbReference>
<accession>A0A9D1SRQ7</accession>
<evidence type="ECO:0000256" key="1">
    <source>
        <dbReference type="SAM" id="Phobius"/>
    </source>
</evidence>
<feature type="transmembrane region" description="Helical" evidence="1">
    <location>
        <begin position="78"/>
        <end position="97"/>
    </location>
</feature>
<keyword evidence="1" id="KW-0812">Transmembrane</keyword>
<gene>
    <name evidence="2" type="ORF">IAD26_09365</name>
</gene>
<reference evidence="2" key="1">
    <citation type="submission" date="2020-10" db="EMBL/GenBank/DDBJ databases">
        <authorList>
            <person name="Gilroy R."/>
        </authorList>
    </citation>
    <scope>NUCLEOTIDE SEQUENCE</scope>
    <source>
        <strain evidence="2">CHK154-7741</strain>
    </source>
</reference>
<keyword evidence="1" id="KW-0472">Membrane</keyword>
<evidence type="ECO:0000313" key="3">
    <source>
        <dbReference type="Proteomes" id="UP000886748"/>
    </source>
</evidence>
<dbReference type="EMBL" id="DVOD01000068">
    <property type="protein sequence ID" value="HIU93323.1"/>
    <property type="molecule type" value="Genomic_DNA"/>
</dbReference>
<feature type="transmembrane region" description="Helical" evidence="1">
    <location>
        <begin position="151"/>
        <end position="173"/>
    </location>
</feature>
<name>A0A9D1SRQ7_9CLOT</name>
<feature type="transmembrane region" description="Helical" evidence="1">
    <location>
        <begin position="51"/>
        <end position="72"/>
    </location>
</feature>
<evidence type="ECO:0000313" key="2">
    <source>
        <dbReference type="EMBL" id="HIU93323.1"/>
    </source>
</evidence>
<dbReference type="InterPro" id="IPR056918">
    <property type="entry name" value="8xMP"/>
</dbReference>
<reference evidence="2" key="2">
    <citation type="journal article" date="2021" name="PeerJ">
        <title>Extensive microbial diversity within the chicken gut microbiome revealed by metagenomics and culture.</title>
        <authorList>
            <person name="Gilroy R."/>
            <person name="Ravi A."/>
            <person name="Getino M."/>
            <person name="Pursley I."/>
            <person name="Horton D.L."/>
            <person name="Alikhan N.F."/>
            <person name="Baker D."/>
            <person name="Gharbi K."/>
            <person name="Hall N."/>
            <person name="Watson M."/>
            <person name="Adriaenssens E.M."/>
            <person name="Foster-Nyarko E."/>
            <person name="Jarju S."/>
            <person name="Secka A."/>
            <person name="Antonio M."/>
            <person name="Oren A."/>
            <person name="Chaudhuri R.R."/>
            <person name="La Ragione R."/>
            <person name="Hildebrand F."/>
            <person name="Pallen M.J."/>
        </authorList>
    </citation>
    <scope>NUCLEOTIDE SEQUENCE</scope>
    <source>
        <strain evidence="2">CHK154-7741</strain>
    </source>
</reference>
<sequence>MSANVTKIHYYAKINALLKIPEFIMDEKHLILEQYRIYNEMKESFINRSFMINRFFMIFSAVFLFSLIFAKMIMPSQFFLLLGLEIFGIASCIMWISNQDAYSTIIKIKYNAVIEKLEEDLPKAPNKDEYKELTDKRSNKRIILVKDIQKWFAILLMLVFLANTLVDIANALLSHILNA</sequence>
<protein>
    <submittedName>
        <fullName evidence="2">Uncharacterized protein</fullName>
    </submittedName>
</protein>
<dbReference type="Proteomes" id="UP000886748">
    <property type="component" value="Unassembled WGS sequence"/>
</dbReference>
<comment type="caution">
    <text evidence="2">The sequence shown here is derived from an EMBL/GenBank/DDBJ whole genome shotgun (WGS) entry which is preliminary data.</text>
</comment>
<organism evidence="2 3">
    <name type="scientific">Candidatus Limenecus avicola</name>
    <dbReference type="NCBI Taxonomy" id="2840847"/>
    <lineage>
        <taxon>Bacteria</taxon>
        <taxon>Bacillati</taxon>
        <taxon>Bacillota</taxon>
        <taxon>Clostridia</taxon>
        <taxon>Eubacteriales</taxon>
        <taxon>Clostridiaceae</taxon>
        <taxon>Clostridiaceae incertae sedis</taxon>
        <taxon>Candidatus Limenecus</taxon>
    </lineage>
</organism>